<dbReference type="InterPro" id="IPR013083">
    <property type="entry name" value="Znf_RING/FYVE/PHD"/>
</dbReference>
<feature type="domain" description="RING-type" evidence="10">
    <location>
        <begin position="286"/>
        <end position="325"/>
    </location>
</feature>
<protein>
    <recommendedName>
        <fullName evidence="2">RING-type E3 ubiquitin transferase</fullName>
        <ecNumber evidence="2">2.3.2.27</ecNumber>
    </recommendedName>
</protein>
<dbReference type="GO" id="GO:0061630">
    <property type="term" value="F:ubiquitin protein ligase activity"/>
    <property type="evidence" value="ECO:0007669"/>
    <property type="project" value="UniProtKB-EC"/>
</dbReference>
<dbReference type="GO" id="GO:0005737">
    <property type="term" value="C:cytoplasm"/>
    <property type="evidence" value="ECO:0007669"/>
    <property type="project" value="TreeGrafter"/>
</dbReference>
<evidence type="ECO:0000313" key="11">
    <source>
        <dbReference type="EMBL" id="JAB56203.1"/>
    </source>
</evidence>
<feature type="compositionally biased region" description="Basic and acidic residues" evidence="9">
    <location>
        <begin position="484"/>
        <end position="495"/>
    </location>
</feature>
<sequence>MGSLFSRQNAAVEEPDNSNHHQYKYPPKAGNYFGTHFIMGGERFDTPQPESYLFGENADLNFLGSKPTPFPYPPPQSSEPTKTLKSLVNIRKESVRFVKSIADNTSITKGGTGGNDTTNNQPQKGTTFNIEFIFDADARCAITIYYFCTEEIGPNGISYVSRDTSLTSETFHFKRGVNQLFSQTSHIFNPSLYSEDDLNYNSEKDLFPVAIHCAVEEGTESEIRQSHTTICVIDHHADGTYLLRALKQKIFVDGLCYLLQEIYGIENKNINKSINDEDTDDNGSECVICMCDTRDTLILPCRHLCLCNSCADSLRYQANNCPICRAPFRALLQIRAVQKNAGGNIVPPQNQQQDNNDNIPNGYAGISLLEALNGPPVISKIQNSDNINVDSNKNEPDAVQAAEILNKSLERKTSKNGSKDFLDNKKDSSSKDSNSTKANQNDFRLSVLIPKDDANSNTTNVGGGLTVTKEILAKHSPLMNRAPASRDKNPREKGSLRALQQQQQNSNKDSVKLVNEKTNNLQEIDDDSETEKLSPLLLNSTTTKTTSANNSPDVENNTKLSPLHIDGVVDSIDDTDTDLDDESKCKDKRPNLSTTTLNDGNDSSINILATGEESEDFYTPEDPQTTILSPLCPDKQPGIAVTTPTLTTTNLTTNSNNELKKSKENLTKPLTTIKQETSIASLPDSPISANSTSTRSSADSYSSSSSTRQLLSSTMTNDNTPTHIPMHSAEIRLDDDLSHKNLNTVNV</sequence>
<feature type="compositionally biased region" description="Basic and acidic residues" evidence="9">
    <location>
        <begin position="409"/>
        <end position="430"/>
    </location>
</feature>
<dbReference type="EMBL" id="GANO01003668">
    <property type="protein sequence ID" value="JAB56203.1"/>
    <property type="molecule type" value="mRNA"/>
</dbReference>
<feature type="region of interest" description="Disordered" evidence="9">
    <location>
        <begin position="409"/>
        <end position="513"/>
    </location>
</feature>
<keyword evidence="6" id="KW-0833">Ubl conjugation pathway</keyword>
<evidence type="ECO:0000256" key="8">
    <source>
        <dbReference type="PROSITE-ProRule" id="PRU00175"/>
    </source>
</evidence>
<evidence type="ECO:0000256" key="5">
    <source>
        <dbReference type="ARBA" id="ARBA00022771"/>
    </source>
</evidence>
<dbReference type="AlphaFoldDB" id="U5EFZ5"/>
<feature type="region of interest" description="Disordered" evidence="9">
    <location>
        <begin position="540"/>
        <end position="561"/>
    </location>
</feature>
<dbReference type="GO" id="GO:0016567">
    <property type="term" value="P:protein ubiquitination"/>
    <property type="evidence" value="ECO:0007669"/>
    <property type="project" value="TreeGrafter"/>
</dbReference>
<dbReference type="EC" id="2.3.2.27" evidence="2"/>
<keyword evidence="4" id="KW-0479">Metal-binding</keyword>
<dbReference type="SUPFAM" id="SSF57850">
    <property type="entry name" value="RING/U-box"/>
    <property type="match status" value="1"/>
</dbReference>
<feature type="compositionally biased region" description="Low complexity" evidence="9">
    <location>
        <begin position="685"/>
        <end position="716"/>
    </location>
</feature>
<reference evidence="11" key="1">
    <citation type="journal article" date="2014" name="Insect Biochem. Mol. Biol.">
        <title>An insight into the sialome of the frog biting fly, Corethrella appendiculata.</title>
        <authorList>
            <person name="Ribeiro J.M.C."/>
            <person name="Chagas A.C."/>
            <person name="Pham V.M."/>
            <person name="Lounibos L.P."/>
            <person name="Calvo E."/>
        </authorList>
    </citation>
    <scope>NUCLEOTIDE SEQUENCE</scope>
    <source>
        <tissue evidence="11">Salivary glands</tissue>
    </source>
</reference>
<dbReference type="InterPro" id="IPR058981">
    <property type="entry name" value="MGRN1/RNF157-like_N"/>
</dbReference>
<feature type="compositionally biased region" description="Low complexity" evidence="9">
    <location>
        <begin position="540"/>
        <end position="552"/>
    </location>
</feature>
<evidence type="ECO:0000256" key="3">
    <source>
        <dbReference type="ARBA" id="ARBA00022679"/>
    </source>
</evidence>
<dbReference type="GO" id="GO:0008270">
    <property type="term" value="F:zinc ion binding"/>
    <property type="evidence" value="ECO:0007669"/>
    <property type="project" value="UniProtKB-KW"/>
</dbReference>
<proteinExistence type="evidence at transcript level"/>
<evidence type="ECO:0000256" key="4">
    <source>
        <dbReference type="ARBA" id="ARBA00022723"/>
    </source>
</evidence>
<accession>U5EFZ5</accession>
<dbReference type="PANTHER" id="PTHR22996:SF0">
    <property type="entry name" value="RE60872P-RELATED"/>
    <property type="match status" value="1"/>
</dbReference>
<evidence type="ECO:0000256" key="1">
    <source>
        <dbReference type="ARBA" id="ARBA00000900"/>
    </source>
</evidence>
<keyword evidence="11" id="KW-0436">Ligase</keyword>
<evidence type="ECO:0000256" key="9">
    <source>
        <dbReference type="SAM" id="MobiDB-lite"/>
    </source>
</evidence>
<feature type="region of interest" description="Disordered" evidence="9">
    <location>
        <begin position="1"/>
        <end position="24"/>
    </location>
</feature>
<feature type="compositionally biased region" description="Polar residues" evidence="9">
    <location>
        <begin position="591"/>
        <end position="600"/>
    </location>
</feature>
<dbReference type="Pfam" id="PF13920">
    <property type="entry name" value="zf-C3HC4_3"/>
    <property type="match status" value="1"/>
</dbReference>
<organism evidence="11">
    <name type="scientific">Corethrella appendiculata</name>
    <dbReference type="NCBI Taxonomy" id="1370023"/>
    <lineage>
        <taxon>Eukaryota</taxon>
        <taxon>Metazoa</taxon>
        <taxon>Ecdysozoa</taxon>
        <taxon>Arthropoda</taxon>
        <taxon>Hexapoda</taxon>
        <taxon>Insecta</taxon>
        <taxon>Pterygota</taxon>
        <taxon>Neoptera</taxon>
        <taxon>Endopterygota</taxon>
        <taxon>Diptera</taxon>
        <taxon>Nematocera</taxon>
        <taxon>Culicoidea</taxon>
        <taxon>Chaoboridae</taxon>
        <taxon>Corethrella</taxon>
    </lineage>
</organism>
<feature type="region of interest" description="Disordered" evidence="9">
    <location>
        <begin position="678"/>
        <end position="724"/>
    </location>
</feature>
<dbReference type="SMART" id="SM00184">
    <property type="entry name" value="RING"/>
    <property type="match status" value="1"/>
</dbReference>
<dbReference type="Pfam" id="PF26192">
    <property type="entry name" value="RNF157-like_N"/>
    <property type="match status" value="1"/>
</dbReference>
<dbReference type="InterPro" id="IPR001841">
    <property type="entry name" value="Znf_RING"/>
</dbReference>
<evidence type="ECO:0000256" key="2">
    <source>
        <dbReference type="ARBA" id="ARBA00012483"/>
    </source>
</evidence>
<evidence type="ECO:0000256" key="7">
    <source>
        <dbReference type="ARBA" id="ARBA00022833"/>
    </source>
</evidence>
<evidence type="ECO:0000256" key="6">
    <source>
        <dbReference type="ARBA" id="ARBA00022786"/>
    </source>
</evidence>
<evidence type="ECO:0000259" key="10">
    <source>
        <dbReference type="PROSITE" id="PS50089"/>
    </source>
</evidence>
<feature type="region of interest" description="Disordered" evidence="9">
    <location>
        <begin position="575"/>
        <end position="600"/>
    </location>
</feature>
<keyword evidence="7" id="KW-0862">Zinc</keyword>
<dbReference type="GO" id="GO:0016874">
    <property type="term" value="F:ligase activity"/>
    <property type="evidence" value="ECO:0007669"/>
    <property type="project" value="UniProtKB-KW"/>
</dbReference>
<dbReference type="PROSITE" id="PS50089">
    <property type="entry name" value="ZF_RING_2"/>
    <property type="match status" value="1"/>
</dbReference>
<dbReference type="FunFam" id="3.30.40.10:FF:000013">
    <property type="entry name" value="E3 ubiquitin-protein ligase MGRN1 isoform 1"/>
    <property type="match status" value="1"/>
</dbReference>
<dbReference type="PANTHER" id="PTHR22996">
    <property type="entry name" value="MAHOGUNIN"/>
    <property type="match status" value="1"/>
</dbReference>
<keyword evidence="3" id="KW-0808">Transferase</keyword>
<name>U5EFZ5_9DIPT</name>
<comment type="catalytic activity">
    <reaction evidence="1">
        <text>S-ubiquitinyl-[E2 ubiquitin-conjugating enzyme]-L-cysteine + [acceptor protein]-L-lysine = [E2 ubiquitin-conjugating enzyme]-L-cysteine + N(6)-ubiquitinyl-[acceptor protein]-L-lysine.</text>
        <dbReference type="EC" id="2.3.2.27"/>
    </reaction>
</comment>
<dbReference type="Gene3D" id="3.30.40.10">
    <property type="entry name" value="Zinc/RING finger domain, C3HC4 (zinc finger)"/>
    <property type="match status" value="1"/>
</dbReference>
<keyword evidence="5 8" id="KW-0863">Zinc-finger</keyword>
<feature type="compositionally biased region" description="Polar residues" evidence="9">
    <location>
        <begin position="498"/>
        <end position="508"/>
    </location>
</feature>
<dbReference type="InterPro" id="IPR045194">
    <property type="entry name" value="MGRN1/RNF157-like"/>
</dbReference>